<keyword evidence="2" id="KW-1185">Reference proteome</keyword>
<dbReference type="OrthoDB" id="10021843at2759"/>
<dbReference type="STRING" id="74557.A0A1V9Y949"/>
<dbReference type="PANTHER" id="PTHR37285:SF5">
    <property type="entry name" value="SPORE WALL MATURATION PROTEIN DIT1"/>
    <property type="match status" value="1"/>
</dbReference>
<dbReference type="EMBL" id="JNBS01004809">
    <property type="protein sequence ID" value="OQR82246.1"/>
    <property type="molecule type" value="Genomic_DNA"/>
</dbReference>
<evidence type="ECO:0008006" key="3">
    <source>
        <dbReference type="Google" id="ProtNLM"/>
    </source>
</evidence>
<protein>
    <recommendedName>
        <fullName evidence="3">Pyoverdine/dityrosine biosynthesis protein</fullName>
    </recommendedName>
</protein>
<sequence length="188" mass="21509">RIRHAFLNAQPLTFVIPAFPFKSPNTTEKTLGVLPDRGEELAMERLEHLCTQIDKVYPHGVSVVIFSDGRIFNDIIGVSLDMMDAYYSELQTMAHVAGHTHIKFDRLETYTTSSDPNQELLVRYECDKIDMKKLLKEDEGMLATYRGFRRFITKDLSHKWVGMSKTAMDKEAGNAAKLMIQRNMAFST</sequence>
<evidence type="ECO:0000313" key="1">
    <source>
        <dbReference type="EMBL" id="OQR82246.1"/>
    </source>
</evidence>
<name>A0A1V9Y949_9STRA</name>
<proteinExistence type="predicted"/>
<organism evidence="1 2">
    <name type="scientific">Thraustotheca clavata</name>
    <dbReference type="NCBI Taxonomy" id="74557"/>
    <lineage>
        <taxon>Eukaryota</taxon>
        <taxon>Sar</taxon>
        <taxon>Stramenopiles</taxon>
        <taxon>Oomycota</taxon>
        <taxon>Saprolegniomycetes</taxon>
        <taxon>Saprolegniales</taxon>
        <taxon>Achlyaceae</taxon>
        <taxon>Thraustotheca</taxon>
    </lineage>
</organism>
<gene>
    <name evidence="1" type="ORF">THRCLA_11026</name>
</gene>
<dbReference type="Pfam" id="PF05141">
    <property type="entry name" value="DIT1_PvcA"/>
    <property type="match status" value="1"/>
</dbReference>
<accession>A0A1V9Y949</accession>
<dbReference type="InterPro" id="IPR007817">
    <property type="entry name" value="Isocyanide_synthase_DIT1"/>
</dbReference>
<evidence type="ECO:0000313" key="2">
    <source>
        <dbReference type="Proteomes" id="UP000243217"/>
    </source>
</evidence>
<dbReference type="AlphaFoldDB" id="A0A1V9Y949"/>
<feature type="non-terminal residue" evidence="1">
    <location>
        <position position="1"/>
    </location>
</feature>
<dbReference type="Proteomes" id="UP000243217">
    <property type="component" value="Unassembled WGS sequence"/>
</dbReference>
<comment type="caution">
    <text evidence="1">The sequence shown here is derived from an EMBL/GenBank/DDBJ whole genome shotgun (WGS) entry which is preliminary data.</text>
</comment>
<feature type="non-terminal residue" evidence="1">
    <location>
        <position position="188"/>
    </location>
</feature>
<dbReference type="PANTHER" id="PTHR37285">
    <property type="entry name" value="SPORE WALL MATURATION PROTEIN DIT1"/>
    <property type="match status" value="1"/>
</dbReference>
<reference evidence="1 2" key="1">
    <citation type="journal article" date="2014" name="Genome Biol. Evol.">
        <title>The secreted proteins of Achlya hypogyna and Thraustotheca clavata identify the ancestral oomycete secretome and reveal gene acquisitions by horizontal gene transfer.</title>
        <authorList>
            <person name="Misner I."/>
            <person name="Blouin N."/>
            <person name="Leonard G."/>
            <person name="Richards T.A."/>
            <person name="Lane C.E."/>
        </authorList>
    </citation>
    <scope>NUCLEOTIDE SEQUENCE [LARGE SCALE GENOMIC DNA]</scope>
    <source>
        <strain evidence="1 2">ATCC 34112</strain>
    </source>
</reference>